<dbReference type="InterPro" id="IPR038825">
    <property type="entry name" value="Apical_junction"/>
</dbReference>
<feature type="compositionally biased region" description="Basic residues" evidence="5">
    <location>
        <begin position="831"/>
        <end position="843"/>
    </location>
</feature>
<feature type="region of interest" description="Disordered" evidence="5">
    <location>
        <begin position="1079"/>
        <end position="1111"/>
    </location>
</feature>
<feature type="compositionally biased region" description="Polar residues" evidence="5">
    <location>
        <begin position="171"/>
        <end position="187"/>
    </location>
</feature>
<feature type="domain" description="MYND-type" evidence="6">
    <location>
        <begin position="2760"/>
        <end position="2803"/>
    </location>
</feature>
<keyword evidence="2 4" id="KW-0863">Zinc-finger</keyword>
<evidence type="ECO:0000256" key="4">
    <source>
        <dbReference type="PROSITE-ProRule" id="PRU00134"/>
    </source>
</evidence>
<feature type="compositionally biased region" description="Low complexity" evidence="5">
    <location>
        <begin position="753"/>
        <end position="765"/>
    </location>
</feature>
<feature type="region of interest" description="Disordered" evidence="5">
    <location>
        <begin position="1336"/>
        <end position="1382"/>
    </location>
</feature>
<feature type="region of interest" description="Disordered" evidence="5">
    <location>
        <begin position="1443"/>
        <end position="1491"/>
    </location>
</feature>
<feature type="region of interest" description="Disordered" evidence="5">
    <location>
        <begin position="699"/>
        <end position="728"/>
    </location>
</feature>
<feature type="compositionally biased region" description="Low complexity" evidence="5">
    <location>
        <begin position="1473"/>
        <end position="1489"/>
    </location>
</feature>
<feature type="compositionally biased region" description="Low complexity" evidence="5">
    <location>
        <begin position="1445"/>
        <end position="1466"/>
    </location>
</feature>
<dbReference type="RefSeq" id="XP_049314635.1">
    <property type="nucleotide sequence ID" value="XM_049458678.1"/>
</dbReference>
<dbReference type="GeneID" id="105232472"/>
<feature type="compositionally biased region" description="Polar residues" evidence="5">
    <location>
        <begin position="2193"/>
        <end position="2206"/>
    </location>
</feature>
<evidence type="ECO:0000256" key="3">
    <source>
        <dbReference type="ARBA" id="ARBA00022833"/>
    </source>
</evidence>
<sequence>MEHLDLAGVINTPNLWNMSAFDQQDAIYLSSSRQMLEPILEETSEDEEHAQNSWNQYEQTREHFWSSTESETGSVIRVEVNKDPDSISERDFACPAKRARRCDDFIIGGQLSSVAQSANTQTQSQAAQPVSGSYDDTVLLRRTQRPFDFNEANSNSLERFLAYEACTRDSWGQPTQPVVPQRNSTGSRRFDEYSDSDSISYHSLSRSSSLIQFESLERQLQLQEQHASMSSLGNSSPSLLSFDGARSTGALNGEDTRSGGNSGSNSGNNSRRGSQSSLLKRFESSDGRLHQTYFDLDKLNFDDDQRVLFGASKANLMEATVGEVKSDSESSTSSSTSSGNSILTASKPSAEDLTDSSSTAGTRNGRIMAFQRAGKSSAENLSEDSGYCEPSTLRRAKSKSIPKNFEKFCEEEEEFQQYDYTVERHTVEAIDSVTKTVHPQEQTQQPHSKSVLNHNHNINTDVASTNHYVVGHDICQPKINDATFIVATDDETSFSASTTPPPLPKTSPQTPALNGGEDEHEDDVDESDDEERISDTEEAIGSRYVSACPTYEHVKNSPTREATAAALLLEQRRSLAHSPSPVASDVSSSSAASASSGSSCGTARSNTSASTCASAASFTWLPTPRQLQQQQQQLQSQLERTQRETPAFAKLELLAAQKRSTLENFCASLRNSLPDIRDALSSKTCDTVNETYFPVLSEKRNGSDVNDAHDTNGHSLEHARSETKTSEHELIDIERSDGGANIATYNLDDSDFSTTSTPASGSASARESHSDETDNESTPEARKRQRVYNNTGGGGGVGCIGATESSVIGGFGGYVSGGRRISSVPSELNKLGRRKRVNTRYRQSKSSPEEEATSETSPSNSSVDEAEDEDFFDTATSYRIRRTCSWSERRERNLQRFEAAFGDRAQREGQRHWASQSLGYMNASYQDLTQLDYSGKQLEADKQRISVQTNLKRCCDYLTSEGEGERDSDSENMDTPKSTASADYEHIICKGNFLLDELSQIYDRNVSILNDKPIEADEHLLLPTPEDSAERPSCSPRPPPRQRKHSNSSYSDMDSVGGSVGCADEQVAVAQHVQLTIRKPPARQKHARKSEATHSLISDAPLFSSDTSTTNTSSVAYGKTFDQDPTNLHTSYTQSLEKCNFDPKELSNSELNKSNSIPKRRFHSQANAAKQRNMVSSTPNLNAYDPHANDVEDDMYVSSAHTSMHQLPLGATQKPLGILLPAGSRTSFSKEVSFCPVVSQYSWQEQSSEEYGEQHQHPESEHAEGAEKQEDTDDELLDNADATVIQNTRVNEMIAARYAAELKSALAAGNATKSVAQIRAVPIEKVRAMIIVRERQAAEEQERERARLQERPIGLGERDAQEQVERSHGEEKTSHKATDYSVETKGEALKLDSNDTAAANTADYSETVNAGTAQANVSHKSTIIDATTNVVLTEQTVTVKATSESNVVNDDSDNDAQSNRNSSFSGASGGAVSGNDNASDSNNSAVSGAEPTRPLSIHLPILSEPPINRAHHILYASQQLLDKFERRESEQYYGQNNGPKCESAIGGVGVGVADRRAKSVGNLSAAQTARYRMSNTTVGVGGQGGSGAAAANNNNELLNKKFKDEKHPSSKGFLSRFAHGLRFSLRRKNKKQLQQQQQQQQQQLQEQQDGGELNGVDKSTMRKSFGKSATLPHIKQQQKAQQQQKQASVQQNKSSTQNNTKRATAQSGPDYIYIPLKGPIPPAGTFPQQQQQQPPSPTTSANGSNSATLPANFSPADAKLAVNKQQKPAAATAINNNSATNGNAKPATINSNKGGSDKNTMRAITDRNGEPLVTGKPPKPYRYGSIPATTSSTTIITKYFGSGRRQGGGGGVPAHAHKDGNGMPNAANFKSRSQFYTDFLDAERSYYDDDEIEKQLDAGLQANGNAVTATATPTNDAPANVTNTSAVTEVLSQQTGRENNQRDADSSSENASVATATTERKYSVEYETPSAALETAQVAYSLPGVTRETVMLLTTGATGSGVSNAGDGNGRIVAPTYTTMSNAYLQHTNNNNKIGLIETNLDTHETVISGKTRSLVDIVGPQQHQQQYVVVGGAGGGGVAKRLNMSAACGGNADLDEDDDDVRVYGRDVGGRGGGAVVIKSTTANGSQIASVRRPHKSMEFLLDKENQKNVLPPENELQKSHDHNPAALSEHQLRVQASLQRLNIPDWFRQYNQNTSRSPEGNTTAYKPGNFTRKRTTESGRWAGLNSKTTSLSSLGSQRSDRSPLLLSPSAHSHHGGQAAQQHGTAGTSVYSAAGGGGGGAGAFSRWSTSHLNSSQTSPSVSQRGSFTRGGPINSSFISVASGQSSVIRSSYRQPYLGWRSQEKLSQRTPHERLASSLLAQQQRTSPTQRTAGVTANGDNGKLQPVTPEIQSSIKEVTSAIVHYVNDQTQQQQQQQQRSRSASPNSRKCWLESSFVGIRPLDSPQTPVIETTATAFSSATNTNNNTATNNSISSSQYNNYNYNYNTSNSSSNTLTAITTPNSVGGIGITTAITTNPHVLRMNGLSIVGGAPERSLSTASLEDVLASLLGLPSSSASSSGGVQGVNVGAGAGAGAALGASVGVGVNVNAGPAATSDPYARSTTTGDSASQSLVTFRHMPQQQQPPQIPQSQTQLQQSQQQLLLVQLQAEQQRLRRRSEGDAPQQQKQQQLQQQQQQQQNAKTNSSTGNSIGATTQHTNVVGYYQDASINSQHASAVGGVGGGSGVIGAGNATVSTRRVSLGDSSESNNKTTSELQIKCRNTKCDRSATPADAKKYYKSCHNCTHLYCSRECRRAHWEKHRKACLHSRASNLCRQVLATCKDDVDSQRHLSLLARKGFLSQGRGVVRVLFRSAEAAESFIKHGFQCMGEASYVRWPDLMPAEMGLELYSELLKLSTEYKPDSKMLIYVAICVVSEAPGMGQAPVRWERQLVSRCAKLKLCKSILAELDQQHQALQLQQQLQPQPPLTVVAVPEPTTEILILTFNPSLRSNNGHGELILSNILDILSRRGVLLRKHYPEIYQRLQTFTDGQTDKFNPVTLHPRDSQTGKSFVCIIMPVHTSDSDVIKLPSASDGGNRVTTIDVGSPAALAQLDDDELLTRSTS</sequence>
<dbReference type="RefSeq" id="XP_049314644.1">
    <property type="nucleotide sequence ID" value="XM_049458687.1"/>
</dbReference>
<feature type="compositionally biased region" description="Low complexity" evidence="5">
    <location>
        <begin position="263"/>
        <end position="277"/>
    </location>
</feature>
<feature type="region of interest" description="Disordered" evidence="5">
    <location>
        <begin position="960"/>
        <end position="979"/>
    </location>
</feature>
<dbReference type="PANTHER" id="PTHR21517:SF3">
    <property type="entry name" value="APICAL JUNCTION COMPONENT 1 HOMOLOG"/>
    <property type="match status" value="1"/>
</dbReference>
<feature type="region of interest" description="Disordered" evidence="5">
    <location>
        <begin position="2651"/>
        <end position="2693"/>
    </location>
</feature>
<proteinExistence type="predicted"/>
<evidence type="ECO:0000313" key="8">
    <source>
        <dbReference type="RefSeq" id="XP_049314628.1"/>
    </source>
</evidence>
<feature type="region of interest" description="Disordered" evidence="5">
    <location>
        <begin position="816"/>
        <end position="870"/>
    </location>
</feature>
<keyword evidence="3" id="KW-0862">Zinc</keyword>
<dbReference type="RefSeq" id="XP_049314628.1">
    <property type="nucleotide sequence ID" value="XM_049458671.1"/>
</dbReference>
<feature type="region of interest" description="Disordered" evidence="5">
    <location>
        <begin position="576"/>
        <end position="606"/>
    </location>
</feature>
<feature type="compositionally biased region" description="Polar residues" evidence="5">
    <location>
        <begin position="2679"/>
        <end position="2693"/>
    </location>
</feature>
<evidence type="ECO:0000256" key="5">
    <source>
        <dbReference type="SAM" id="MobiDB-lite"/>
    </source>
</evidence>
<dbReference type="InterPro" id="IPR002893">
    <property type="entry name" value="Znf_MYND"/>
</dbReference>
<evidence type="ECO:0000313" key="9">
    <source>
        <dbReference type="RefSeq" id="XP_049314635.1"/>
    </source>
</evidence>
<name>A0ABM3JZK2_BACDO</name>
<evidence type="ECO:0000256" key="1">
    <source>
        <dbReference type="ARBA" id="ARBA00022723"/>
    </source>
</evidence>
<feature type="compositionally biased region" description="Polar residues" evidence="5">
    <location>
        <begin position="2359"/>
        <end position="2379"/>
    </location>
</feature>
<organism evidence="7 10">
    <name type="scientific">Bactrocera dorsalis</name>
    <name type="common">Oriental fruit fly</name>
    <name type="synonym">Dacus dorsalis</name>
    <dbReference type="NCBI Taxonomy" id="27457"/>
    <lineage>
        <taxon>Eukaryota</taxon>
        <taxon>Metazoa</taxon>
        <taxon>Ecdysozoa</taxon>
        <taxon>Arthropoda</taxon>
        <taxon>Hexapoda</taxon>
        <taxon>Insecta</taxon>
        <taxon>Pterygota</taxon>
        <taxon>Neoptera</taxon>
        <taxon>Endopterygota</taxon>
        <taxon>Diptera</taxon>
        <taxon>Brachycera</taxon>
        <taxon>Muscomorpha</taxon>
        <taxon>Tephritoidea</taxon>
        <taxon>Tephritidae</taxon>
        <taxon>Bactrocera</taxon>
        <taxon>Bactrocera</taxon>
    </lineage>
</organism>
<feature type="compositionally biased region" description="Polar residues" evidence="5">
    <location>
        <begin position="2287"/>
        <end position="2307"/>
    </location>
</feature>
<feature type="compositionally biased region" description="Polar residues" evidence="5">
    <location>
        <begin position="2227"/>
        <end position="2239"/>
    </location>
</feature>
<dbReference type="RefSeq" id="XP_049314640.1">
    <property type="nucleotide sequence ID" value="XM_049458683.1"/>
</dbReference>
<feature type="region of interest" description="Disordered" evidence="5">
    <location>
        <begin position="1246"/>
        <end position="1272"/>
    </location>
</feature>
<feature type="region of interest" description="Disordered" evidence="5">
    <location>
        <begin position="1627"/>
        <end position="1827"/>
    </location>
</feature>
<feature type="compositionally biased region" description="Low complexity" evidence="5">
    <location>
        <begin position="1769"/>
        <end position="1784"/>
    </location>
</feature>
<feature type="compositionally biased region" description="Low complexity" evidence="5">
    <location>
        <begin position="2244"/>
        <end position="2270"/>
    </location>
</feature>
<protein>
    <submittedName>
        <fullName evidence="8 9">Uncharacterized protein LOC105232472 isoform X1</fullName>
    </submittedName>
</protein>
<feature type="region of interest" description="Disordered" evidence="5">
    <location>
        <begin position="1022"/>
        <end position="1059"/>
    </location>
</feature>
<feature type="region of interest" description="Disordered" evidence="5">
    <location>
        <begin position="227"/>
        <end position="279"/>
    </location>
</feature>
<dbReference type="PROSITE" id="PS50865">
    <property type="entry name" value="ZF_MYND_2"/>
    <property type="match status" value="1"/>
</dbReference>
<feature type="region of interest" description="Disordered" evidence="5">
    <location>
        <begin position="2359"/>
        <end position="2387"/>
    </location>
</feature>
<feature type="region of interest" description="Disordered" evidence="5">
    <location>
        <begin position="742"/>
        <end position="796"/>
    </location>
</feature>
<feature type="compositionally biased region" description="Polar residues" evidence="5">
    <location>
        <begin position="1696"/>
        <end position="1707"/>
    </location>
</feature>
<feature type="compositionally biased region" description="Low complexity" evidence="5">
    <location>
        <begin position="329"/>
        <end position="346"/>
    </location>
</feature>
<evidence type="ECO:0000313" key="7">
    <source>
        <dbReference type="Proteomes" id="UP001652620"/>
    </source>
</evidence>
<evidence type="ECO:0000313" key="10">
    <source>
        <dbReference type="RefSeq" id="XP_049314640.1"/>
    </source>
</evidence>
<dbReference type="RefSeq" id="XP_049314647.1">
    <property type="nucleotide sequence ID" value="XM_049458690.1"/>
</dbReference>
<keyword evidence="7" id="KW-1185">Reference proteome</keyword>
<feature type="region of interest" description="Disordered" evidence="5">
    <location>
        <begin position="171"/>
        <end position="195"/>
    </location>
</feature>
<gene>
    <name evidence="8 9 10 11 12" type="primary">LOC105232472</name>
</gene>
<dbReference type="InterPro" id="IPR058586">
    <property type="entry name" value="Ajm-1"/>
</dbReference>
<feature type="compositionally biased region" description="Basic and acidic residues" evidence="5">
    <location>
        <begin position="1252"/>
        <end position="1269"/>
    </location>
</feature>
<feature type="compositionally biased region" description="Polar residues" evidence="5">
    <location>
        <begin position="1947"/>
        <end position="1957"/>
    </location>
</feature>
<feature type="region of interest" description="Disordered" evidence="5">
    <location>
        <begin position="1843"/>
        <end position="1862"/>
    </location>
</feature>
<evidence type="ECO:0000256" key="2">
    <source>
        <dbReference type="ARBA" id="ARBA00022771"/>
    </source>
</evidence>
<reference evidence="7 8" key="1">
    <citation type="submission" date="2025-05" db="UniProtKB">
        <authorList>
            <consortium name="RefSeq"/>
        </authorList>
    </citation>
    <scope>NUCLEOTIDE SEQUENCE [LARGE SCALE GENOMIC DNA]</scope>
    <source>
        <tissue evidence="8 9">Adult</tissue>
    </source>
</reference>
<feature type="region of interest" description="Disordered" evidence="5">
    <location>
        <begin position="491"/>
        <end position="541"/>
    </location>
</feature>
<feature type="compositionally biased region" description="Polar residues" evidence="5">
    <location>
        <begin position="1741"/>
        <end position="1751"/>
    </location>
</feature>
<feature type="compositionally biased region" description="Low complexity" evidence="5">
    <location>
        <begin position="2663"/>
        <end position="2678"/>
    </location>
</feature>
<feature type="compositionally biased region" description="Acidic residues" evidence="5">
    <location>
        <begin position="516"/>
        <end position="538"/>
    </location>
</feature>
<dbReference type="Pfam" id="PF26649">
    <property type="entry name" value="Ajm-1"/>
    <property type="match status" value="1"/>
</dbReference>
<evidence type="ECO:0000313" key="11">
    <source>
        <dbReference type="RefSeq" id="XP_049314644.1"/>
    </source>
</evidence>
<feature type="compositionally biased region" description="Low complexity" evidence="5">
    <location>
        <begin position="1675"/>
        <end position="1695"/>
    </location>
</feature>
<feature type="region of interest" description="Disordered" evidence="5">
    <location>
        <begin position="2193"/>
        <end position="2313"/>
    </location>
</feature>
<feature type="region of interest" description="Disordered" evidence="5">
    <location>
        <begin position="322"/>
        <end position="366"/>
    </location>
</feature>
<feature type="compositionally biased region" description="Basic and acidic residues" evidence="5">
    <location>
        <begin position="1795"/>
        <end position="1809"/>
    </location>
</feature>
<evidence type="ECO:0000313" key="12">
    <source>
        <dbReference type="RefSeq" id="XP_049314647.1"/>
    </source>
</evidence>
<evidence type="ECO:0000259" key="6">
    <source>
        <dbReference type="PROSITE" id="PS50865"/>
    </source>
</evidence>
<keyword evidence="1" id="KW-0479">Metal-binding</keyword>
<feature type="compositionally biased region" description="Low complexity" evidence="5">
    <location>
        <begin position="578"/>
        <end position="606"/>
    </location>
</feature>
<feature type="compositionally biased region" description="Low complexity" evidence="5">
    <location>
        <begin position="1632"/>
        <end position="1648"/>
    </location>
</feature>
<feature type="compositionally biased region" description="Low complexity" evidence="5">
    <location>
        <begin position="227"/>
        <end position="241"/>
    </location>
</feature>
<accession>A0ABM3JZK2</accession>
<dbReference type="PANTHER" id="PTHR21517">
    <property type="entry name" value="APICAL JUNCTION COMPONENT 1 HOMOLOG"/>
    <property type="match status" value="1"/>
</dbReference>
<feature type="region of interest" description="Disordered" evidence="5">
    <location>
        <begin position="1931"/>
        <end position="1960"/>
    </location>
</feature>
<dbReference type="Proteomes" id="UP001652620">
    <property type="component" value="Chromosome 1"/>
</dbReference>